<dbReference type="Proteomes" id="UP000678016">
    <property type="component" value="Chromosome"/>
</dbReference>
<evidence type="ECO:0000256" key="1">
    <source>
        <dbReference type="SAM" id="MobiDB-lite"/>
    </source>
</evidence>
<organism evidence="3 4">
    <name type="scientific">Nocardiopsis akebiae</name>
    <dbReference type="NCBI Taxonomy" id="2831968"/>
    <lineage>
        <taxon>Bacteria</taxon>
        <taxon>Bacillati</taxon>
        <taxon>Actinomycetota</taxon>
        <taxon>Actinomycetes</taxon>
        <taxon>Streptosporangiales</taxon>
        <taxon>Nocardiopsidaceae</taxon>
        <taxon>Nocardiopsis</taxon>
    </lineage>
</organism>
<keyword evidence="2" id="KW-1133">Transmembrane helix</keyword>
<evidence type="ECO:0000313" key="4">
    <source>
        <dbReference type="Proteomes" id="UP000678016"/>
    </source>
</evidence>
<dbReference type="EMBL" id="CP074132">
    <property type="protein sequence ID" value="QUX30338.1"/>
    <property type="molecule type" value="Genomic_DNA"/>
</dbReference>
<feature type="compositionally biased region" description="Basic residues" evidence="1">
    <location>
        <begin position="147"/>
        <end position="159"/>
    </location>
</feature>
<proteinExistence type="predicted"/>
<sequence length="165" mass="17297">MDLDTRRPADRRLSVVYRVGAGLTGLVLMGFGIAGLVVRLPLFDTQGEVIAGLSTNGALSFVSVAIGSLLLGASVLGGSFASTVCTVVGVGFVASGLVNLYLMSAGPNILAFSMPNVIFSFVVGIMVMTFGMYGRVSGGLPEDNPYRRRRARRRERRHGVVGATG</sequence>
<keyword evidence="2" id="KW-0812">Transmembrane</keyword>
<feature type="transmembrane region" description="Helical" evidence="2">
    <location>
        <begin position="15"/>
        <end position="38"/>
    </location>
</feature>
<keyword evidence="2" id="KW-0472">Membrane</keyword>
<gene>
    <name evidence="3" type="ORF">KGD83_07360</name>
</gene>
<protein>
    <submittedName>
        <fullName evidence="3">DUF4383 domain-containing protein</fullName>
    </submittedName>
</protein>
<keyword evidence="4" id="KW-1185">Reference proteome</keyword>
<name>A0ABX8CCP9_9ACTN</name>
<feature type="region of interest" description="Disordered" evidence="1">
    <location>
        <begin position="144"/>
        <end position="165"/>
    </location>
</feature>
<dbReference type="Pfam" id="PF14325">
    <property type="entry name" value="DUF4383"/>
    <property type="match status" value="1"/>
</dbReference>
<feature type="transmembrane region" description="Helical" evidence="2">
    <location>
        <begin position="58"/>
        <end position="77"/>
    </location>
</feature>
<accession>A0ABX8CCP9</accession>
<feature type="transmembrane region" description="Helical" evidence="2">
    <location>
        <begin position="109"/>
        <end position="133"/>
    </location>
</feature>
<reference evidence="4" key="1">
    <citation type="submission" date="2021-05" db="EMBL/GenBank/DDBJ databases">
        <title>Direct Submission.</title>
        <authorList>
            <person name="Li K."/>
            <person name="Gao J."/>
        </authorList>
    </citation>
    <scope>NUCLEOTIDE SEQUENCE [LARGE SCALE GENOMIC DNA]</scope>
    <source>
        <strain evidence="4">HDS12</strain>
    </source>
</reference>
<evidence type="ECO:0000313" key="3">
    <source>
        <dbReference type="EMBL" id="QUX30338.1"/>
    </source>
</evidence>
<evidence type="ECO:0000256" key="2">
    <source>
        <dbReference type="SAM" id="Phobius"/>
    </source>
</evidence>
<dbReference type="RefSeq" id="WP_212643113.1">
    <property type="nucleotide sequence ID" value="NZ_CP074132.1"/>
</dbReference>
<feature type="transmembrane region" description="Helical" evidence="2">
    <location>
        <begin position="84"/>
        <end position="103"/>
    </location>
</feature>